<dbReference type="Pfam" id="PF13191">
    <property type="entry name" value="AAA_16"/>
    <property type="match status" value="1"/>
</dbReference>
<dbReference type="Proteomes" id="UP001501444">
    <property type="component" value="Unassembled WGS sequence"/>
</dbReference>
<accession>A0ABP5U4P1</accession>
<dbReference type="SUPFAM" id="SSF52540">
    <property type="entry name" value="P-loop containing nucleoside triphosphate hydrolases"/>
    <property type="match status" value="1"/>
</dbReference>
<dbReference type="EMBL" id="BAAARV010000064">
    <property type="protein sequence ID" value="GAA2366666.1"/>
    <property type="molecule type" value="Genomic_DNA"/>
</dbReference>
<reference evidence="6" key="1">
    <citation type="journal article" date="2019" name="Int. J. Syst. Evol. Microbiol.">
        <title>The Global Catalogue of Microorganisms (GCM) 10K type strain sequencing project: providing services to taxonomists for standard genome sequencing and annotation.</title>
        <authorList>
            <consortium name="The Broad Institute Genomics Platform"/>
            <consortium name="The Broad Institute Genome Sequencing Center for Infectious Disease"/>
            <person name="Wu L."/>
            <person name="Ma J."/>
        </authorList>
    </citation>
    <scope>NUCLEOTIDE SEQUENCE [LARGE SCALE GENOMIC DNA]</scope>
    <source>
        <strain evidence="6">JCM 3272</strain>
    </source>
</reference>
<dbReference type="PANTHER" id="PTHR16305:SF35">
    <property type="entry name" value="TRANSCRIPTIONAL ACTIVATOR DOMAIN"/>
    <property type="match status" value="1"/>
</dbReference>
<dbReference type="InterPro" id="IPR027417">
    <property type="entry name" value="P-loop_NTPase"/>
</dbReference>
<evidence type="ECO:0000256" key="3">
    <source>
        <dbReference type="SAM" id="MobiDB-lite"/>
    </source>
</evidence>
<organism evidence="5 6">
    <name type="scientific">Dactylosporangium salmoneum</name>
    <dbReference type="NCBI Taxonomy" id="53361"/>
    <lineage>
        <taxon>Bacteria</taxon>
        <taxon>Bacillati</taxon>
        <taxon>Actinomycetota</taxon>
        <taxon>Actinomycetes</taxon>
        <taxon>Micromonosporales</taxon>
        <taxon>Micromonosporaceae</taxon>
        <taxon>Dactylosporangium</taxon>
    </lineage>
</organism>
<evidence type="ECO:0000313" key="6">
    <source>
        <dbReference type="Proteomes" id="UP001501444"/>
    </source>
</evidence>
<evidence type="ECO:0000313" key="5">
    <source>
        <dbReference type="EMBL" id="GAA2366666.1"/>
    </source>
</evidence>
<name>A0ABP5U4P1_9ACTN</name>
<dbReference type="InterPro" id="IPR041664">
    <property type="entry name" value="AAA_16"/>
</dbReference>
<keyword evidence="6" id="KW-1185">Reference proteome</keyword>
<dbReference type="PANTHER" id="PTHR16305">
    <property type="entry name" value="TESTICULAR SOLUBLE ADENYLYL CYCLASE"/>
    <property type="match status" value="1"/>
</dbReference>
<evidence type="ECO:0000259" key="4">
    <source>
        <dbReference type="Pfam" id="PF13191"/>
    </source>
</evidence>
<keyword evidence="2" id="KW-0067">ATP-binding</keyword>
<feature type="region of interest" description="Disordered" evidence="3">
    <location>
        <begin position="420"/>
        <end position="448"/>
    </location>
</feature>
<evidence type="ECO:0000256" key="1">
    <source>
        <dbReference type="ARBA" id="ARBA00022741"/>
    </source>
</evidence>
<gene>
    <name evidence="5" type="ORF">GCM10010170_065650</name>
</gene>
<proteinExistence type="predicted"/>
<feature type="domain" description="Orc1-like AAA ATPase" evidence="4">
    <location>
        <begin position="11"/>
        <end position="142"/>
    </location>
</feature>
<protein>
    <recommendedName>
        <fullName evidence="4">Orc1-like AAA ATPase domain-containing protein</fullName>
    </recommendedName>
</protein>
<evidence type="ECO:0000256" key="2">
    <source>
        <dbReference type="ARBA" id="ARBA00022840"/>
    </source>
</evidence>
<keyword evidence="1" id="KW-0547">Nucleotide-binding</keyword>
<comment type="caution">
    <text evidence="5">The sequence shown here is derived from an EMBL/GenBank/DDBJ whole genome shotgun (WGS) entry which is preliminary data.</text>
</comment>
<sequence length="448" mass="48308">MAVSIFRRSTTFVGRGAELHALQAAYQDPAVHTALISGEAGIGKSRLVGEFTSRLGSQAQVLTGRCLQFGNDGLPFAPFLSPLRSLSVAAPADFGEVLMAVERSAQDRALVLVLEDLHWADPSSLQLLAFLVANLDHDGILLVGTYRAPTGPLRQVVAELARLPAVRLVTPAPLSRHETGRQLAALLAEEPEPTLVTRVFERSRGNPLFIEALSDAPEDNPAELRELLLAGLPELTADGDNVLTLAAVAGTIVDHEFLAAVADMPEASLHRALRELVDRHVLLACDTGYEFRHALIRQAVYERLLPVERTRLHGHFAAALATMPERVAQLAAHAYAAGDHSRALRAAWEAATQAQRTGGEPVRLQLLERVLELRDKVDDTPELDRLTVLDHLVEASIATNAVATGLRWSAEALAIAPHPRRYFHPGGTQGHGPHRRSGRFPPGAGPAA</sequence>